<dbReference type="SMART" id="SM00740">
    <property type="entry name" value="PASTA"/>
    <property type="match status" value="4"/>
</dbReference>
<dbReference type="GO" id="GO:0004674">
    <property type="term" value="F:protein serine/threonine kinase activity"/>
    <property type="evidence" value="ECO:0007669"/>
    <property type="project" value="UniProtKB-EC"/>
</dbReference>
<keyword evidence="9" id="KW-0812">Transmembrane</keyword>
<evidence type="ECO:0000256" key="2">
    <source>
        <dbReference type="ARBA" id="ARBA00022527"/>
    </source>
</evidence>
<dbReference type="InterPro" id="IPR000719">
    <property type="entry name" value="Prot_kinase_dom"/>
</dbReference>
<dbReference type="EC" id="2.7.11.1" evidence="1"/>
<reference evidence="12 13" key="1">
    <citation type="submission" date="2024-06" db="EMBL/GenBank/DDBJ databases">
        <title>Sorghum-associated microbial communities from plants grown in Nebraska, USA.</title>
        <authorList>
            <person name="Schachtman D."/>
        </authorList>
    </citation>
    <scope>NUCLEOTIDE SEQUENCE [LARGE SCALE GENOMIC DNA]</scope>
    <source>
        <strain evidence="12 13">2857</strain>
    </source>
</reference>
<dbReference type="SUPFAM" id="SSF56112">
    <property type="entry name" value="Protein kinase-like (PK-like)"/>
    <property type="match status" value="1"/>
</dbReference>
<feature type="domain" description="PASTA" evidence="11">
    <location>
        <begin position="518"/>
        <end position="582"/>
    </location>
</feature>
<dbReference type="Gene3D" id="1.10.510.10">
    <property type="entry name" value="Transferase(Phosphotransferase) domain 1"/>
    <property type="match status" value="1"/>
</dbReference>
<dbReference type="NCBIfam" id="NF033483">
    <property type="entry name" value="PknB_PASTA_kin"/>
    <property type="match status" value="1"/>
</dbReference>
<evidence type="ECO:0000256" key="6">
    <source>
        <dbReference type="ARBA" id="ARBA00022840"/>
    </source>
</evidence>
<dbReference type="PANTHER" id="PTHR43289">
    <property type="entry name" value="MITOGEN-ACTIVATED PROTEIN KINASE KINASE KINASE 20-RELATED"/>
    <property type="match status" value="1"/>
</dbReference>
<feature type="domain" description="PASTA" evidence="11">
    <location>
        <begin position="370"/>
        <end position="439"/>
    </location>
</feature>
<evidence type="ECO:0000256" key="5">
    <source>
        <dbReference type="ARBA" id="ARBA00022777"/>
    </source>
</evidence>
<evidence type="ECO:0000256" key="3">
    <source>
        <dbReference type="ARBA" id="ARBA00022679"/>
    </source>
</evidence>
<comment type="caution">
    <text evidence="12">The sequence shown here is derived from an EMBL/GenBank/DDBJ whole genome shotgun (WGS) entry which is preliminary data.</text>
</comment>
<sequence length="650" mass="68460">MSTNITDPMIGRLIDGRYQVRSRIARGGMATVYLATDLRLERRVAIKIMHGHLADDSQFKERFIQEARSAARLAHPNVVNVFDQGQDSDMAYLVMEYLSGITLRDLLTEHKILTPEQTLDILEAVLSGLAAAHKSGIVHRDLKPENVLLADDGRIKIGDFGLARAASANTATGAALLGTIAYLSPELVTRGIADARSDIYAVGIMMYEMLAGEQPFRGEQPMQIAYQHANDSVPTPSTKNPNVPAELDELVLWATAREPNERPRDARIMLEQVVETQSQLLTALPTGATSIIQRTTVLPVALAPSGTGDQTTVIRPAQPSGPVAPVSDATAALTLQANKRHARAWWWILLFIVVAGLAGGTGWYFGAGPGSQVEIPVENVIGQDPDAAAAAIAEAGLTVDTSREEVFSPDIAAGSVAATDPPAGTQVPRDTVVALKISKGPQPIVVPEFAGLSEDAAKELATSTGFPPTDSERQFSADVAAGVVLAAYGQDDAQARVTLVTGENYFDQRPVTFLVSAGPLPDVGGLTIADAQARLIEAELTGVAAAPVFNDTVPKGLVIGLQTTTPDAAIVPGDTINILVSDGPPPVLIPDVQGDTRRGATAALEALGLVVKYNPLFTPFPGSTVTGTDPAIGTEVPKGSTVNLYLQLSG</sequence>
<feature type="transmembrane region" description="Helical" evidence="9">
    <location>
        <begin position="344"/>
        <end position="365"/>
    </location>
</feature>
<dbReference type="Pfam" id="PF00069">
    <property type="entry name" value="Pkinase"/>
    <property type="match status" value="1"/>
</dbReference>
<gene>
    <name evidence="12" type="ORF">ABIE21_000598</name>
</gene>
<dbReference type="CDD" id="cd14014">
    <property type="entry name" value="STKc_PknB_like"/>
    <property type="match status" value="1"/>
</dbReference>
<feature type="domain" description="PASTA" evidence="11">
    <location>
        <begin position="440"/>
        <end position="503"/>
    </location>
</feature>
<comment type="catalytic activity">
    <reaction evidence="8">
        <text>L-seryl-[protein] + ATP = O-phospho-L-seryl-[protein] + ADP + H(+)</text>
        <dbReference type="Rhea" id="RHEA:17989"/>
        <dbReference type="Rhea" id="RHEA-COMP:9863"/>
        <dbReference type="Rhea" id="RHEA-COMP:11604"/>
        <dbReference type="ChEBI" id="CHEBI:15378"/>
        <dbReference type="ChEBI" id="CHEBI:29999"/>
        <dbReference type="ChEBI" id="CHEBI:30616"/>
        <dbReference type="ChEBI" id="CHEBI:83421"/>
        <dbReference type="ChEBI" id="CHEBI:456216"/>
        <dbReference type="EC" id="2.7.11.1"/>
    </reaction>
</comment>
<dbReference type="PROSITE" id="PS50011">
    <property type="entry name" value="PROTEIN_KINASE_DOM"/>
    <property type="match status" value="1"/>
</dbReference>
<dbReference type="PANTHER" id="PTHR43289:SF34">
    <property type="entry name" value="SERINE_THREONINE-PROTEIN KINASE YBDM-RELATED"/>
    <property type="match status" value="1"/>
</dbReference>
<evidence type="ECO:0000313" key="13">
    <source>
        <dbReference type="Proteomes" id="UP001549257"/>
    </source>
</evidence>
<dbReference type="Pfam" id="PF03793">
    <property type="entry name" value="PASTA"/>
    <property type="match status" value="3"/>
</dbReference>
<dbReference type="SMART" id="SM00220">
    <property type="entry name" value="S_TKc"/>
    <property type="match status" value="1"/>
</dbReference>
<accession>A0ABV2QJ81</accession>
<dbReference type="EMBL" id="JBEPSJ010000001">
    <property type="protein sequence ID" value="MET4581108.1"/>
    <property type="molecule type" value="Genomic_DNA"/>
</dbReference>
<evidence type="ECO:0000256" key="4">
    <source>
        <dbReference type="ARBA" id="ARBA00022741"/>
    </source>
</evidence>
<dbReference type="Gene3D" id="3.30.200.20">
    <property type="entry name" value="Phosphorylase Kinase, domain 1"/>
    <property type="match status" value="1"/>
</dbReference>
<feature type="domain" description="PASTA" evidence="11">
    <location>
        <begin position="583"/>
        <end position="648"/>
    </location>
</feature>
<evidence type="ECO:0000256" key="8">
    <source>
        <dbReference type="ARBA" id="ARBA00048679"/>
    </source>
</evidence>
<dbReference type="Gene3D" id="3.30.10.20">
    <property type="match status" value="4"/>
</dbReference>
<feature type="domain" description="Protein kinase" evidence="10">
    <location>
        <begin position="18"/>
        <end position="274"/>
    </location>
</feature>
<dbReference type="PROSITE" id="PS00108">
    <property type="entry name" value="PROTEIN_KINASE_ST"/>
    <property type="match status" value="1"/>
</dbReference>
<evidence type="ECO:0000259" key="11">
    <source>
        <dbReference type="PROSITE" id="PS51178"/>
    </source>
</evidence>
<keyword evidence="9" id="KW-1133">Transmembrane helix</keyword>
<evidence type="ECO:0000313" key="12">
    <source>
        <dbReference type="EMBL" id="MET4581108.1"/>
    </source>
</evidence>
<evidence type="ECO:0000256" key="1">
    <source>
        <dbReference type="ARBA" id="ARBA00012513"/>
    </source>
</evidence>
<keyword evidence="13" id="KW-1185">Reference proteome</keyword>
<name>A0ABV2QJ81_9MICO</name>
<dbReference type="InterPro" id="IPR011009">
    <property type="entry name" value="Kinase-like_dom_sf"/>
</dbReference>
<comment type="catalytic activity">
    <reaction evidence="7">
        <text>L-threonyl-[protein] + ATP = O-phospho-L-threonyl-[protein] + ADP + H(+)</text>
        <dbReference type="Rhea" id="RHEA:46608"/>
        <dbReference type="Rhea" id="RHEA-COMP:11060"/>
        <dbReference type="Rhea" id="RHEA-COMP:11605"/>
        <dbReference type="ChEBI" id="CHEBI:15378"/>
        <dbReference type="ChEBI" id="CHEBI:30013"/>
        <dbReference type="ChEBI" id="CHEBI:30616"/>
        <dbReference type="ChEBI" id="CHEBI:61977"/>
        <dbReference type="ChEBI" id="CHEBI:456216"/>
        <dbReference type="EC" id="2.7.11.1"/>
    </reaction>
</comment>
<keyword evidence="3 12" id="KW-0808">Transferase</keyword>
<dbReference type="InterPro" id="IPR008271">
    <property type="entry name" value="Ser/Thr_kinase_AS"/>
</dbReference>
<keyword evidence="5" id="KW-0418">Kinase</keyword>
<evidence type="ECO:0000259" key="10">
    <source>
        <dbReference type="PROSITE" id="PS50011"/>
    </source>
</evidence>
<keyword evidence="9" id="KW-0472">Membrane</keyword>
<keyword evidence="4" id="KW-0547">Nucleotide-binding</keyword>
<keyword evidence="2" id="KW-0723">Serine/threonine-protein kinase</keyword>
<dbReference type="CDD" id="cd06577">
    <property type="entry name" value="PASTA_pknB"/>
    <property type="match status" value="4"/>
</dbReference>
<evidence type="ECO:0000256" key="7">
    <source>
        <dbReference type="ARBA" id="ARBA00047899"/>
    </source>
</evidence>
<dbReference type="PROSITE" id="PS51178">
    <property type="entry name" value="PASTA"/>
    <property type="match status" value="4"/>
</dbReference>
<dbReference type="RefSeq" id="WP_354023296.1">
    <property type="nucleotide sequence ID" value="NZ_JBEPSJ010000001.1"/>
</dbReference>
<evidence type="ECO:0000256" key="9">
    <source>
        <dbReference type="SAM" id="Phobius"/>
    </source>
</evidence>
<dbReference type="Proteomes" id="UP001549257">
    <property type="component" value="Unassembled WGS sequence"/>
</dbReference>
<organism evidence="12 13">
    <name type="scientific">Conyzicola nivalis</name>
    <dbReference type="NCBI Taxonomy" id="1477021"/>
    <lineage>
        <taxon>Bacteria</taxon>
        <taxon>Bacillati</taxon>
        <taxon>Actinomycetota</taxon>
        <taxon>Actinomycetes</taxon>
        <taxon>Micrococcales</taxon>
        <taxon>Microbacteriaceae</taxon>
        <taxon>Conyzicola</taxon>
    </lineage>
</organism>
<protein>
    <recommendedName>
        <fullName evidence="1">non-specific serine/threonine protein kinase</fullName>
        <ecNumber evidence="1">2.7.11.1</ecNumber>
    </recommendedName>
</protein>
<keyword evidence="6" id="KW-0067">ATP-binding</keyword>
<dbReference type="InterPro" id="IPR005543">
    <property type="entry name" value="PASTA_dom"/>
</dbReference>
<proteinExistence type="predicted"/>